<evidence type="ECO:0000313" key="3">
    <source>
        <dbReference type="Proteomes" id="UP000093629"/>
    </source>
</evidence>
<evidence type="ECO:0000313" key="2">
    <source>
        <dbReference type="EMBL" id="OBK15075.1"/>
    </source>
</evidence>
<keyword evidence="3" id="KW-1185">Reference proteome</keyword>
<reference evidence="2 3" key="1">
    <citation type="submission" date="2016-06" db="EMBL/GenBank/DDBJ databases">
        <authorList>
            <person name="Kjaerup R.B."/>
            <person name="Dalgaard T.S."/>
            <person name="Juul-Madsen H.R."/>
        </authorList>
    </citation>
    <scope>NUCLEOTIDE SEQUENCE [LARGE SCALE GENOMIC DNA]</scope>
    <source>
        <strain evidence="2 3">1245139.5</strain>
    </source>
</reference>
<proteinExistence type="predicted"/>
<dbReference type="EMBL" id="LZLQ01000090">
    <property type="protein sequence ID" value="OBK15075.1"/>
    <property type="molecule type" value="Genomic_DNA"/>
</dbReference>
<protein>
    <submittedName>
        <fullName evidence="2">Uncharacterized protein</fullName>
    </submittedName>
</protein>
<accession>A0A1A3N145</accession>
<gene>
    <name evidence="2" type="ORF">A5636_06745</name>
</gene>
<feature type="transmembrane region" description="Helical" evidence="1">
    <location>
        <begin position="203"/>
        <end position="222"/>
    </location>
</feature>
<keyword evidence="1" id="KW-1133">Transmembrane helix</keyword>
<feature type="transmembrane region" description="Helical" evidence="1">
    <location>
        <begin position="257"/>
        <end position="282"/>
    </location>
</feature>
<dbReference type="Proteomes" id="UP000093629">
    <property type="component" value="Unassembled WGS sequence"/>
</dbReference>
<comment type="caution">
    <text evidence="2">The sequence shown here is derived from an EMBL/GenBank/DDBJ whole genome shotgun (WGS) entry which is preliminary data.</text>
</comment>
<name>A0A1A3N145_MYCAS</name>
<dbReference type="OrthoDB" id="4753518at2"/>
<dbReference type="RefSeq" id="WP_065159234.1">
    <property type="nucleotide sequence ID" value="NZ_LZLQ01000090.1"/>
</dbReference>
<keyword evidence="1" id="KW-0472">Membrane</keyword>
<feature type="transmembrane region" description="Helical" evidence="1">
    <location>
        <begin position="171"/>
        <end position="196"/>
    </location>
</feature>
<keyword evidence="1" id="KW-0812">Transmembrane</keyword>
<evidence type="ECO:0000256" key="1">
    <source>
        <dbReference type="SAM" id="Phobius"/>
    </source>
</evidence>
<organism evidence="2 3">
    <name type="scientific">Mycobacterium asiaticum</name>
    <dbReference type="NCBI Taxonomy" id="1790"/>
    <lineage>
        <taxon>Bacteria</taxon>
        <taxon>Bacillati</taxon>
        <taxon>Actinomycetota</taxon>
        <taxon>Actinomycetes</taxon>
        <taxon>Mycobacteriales</taxon>
        <taxon>Mycobacteriaceae</taxon>
        <taxon>Mycobacterium</taxon>
    </lineage>
</organism>
<dbReference type="AlphaFoldDB" id="A0A1A3N145"/>
<sequence>MRFLGVVVFWLAATVALAVAVPAVWAQRNIVDEDGYAQLAERAAQDPALQAAMAAELSARATTLIAERSPEQDGGPGPADTSRIRLVAASFTASPAFPPLFARVNRAAHDWLFSAPRAGGDQLVIDVAPLLRDSTIMEVLSGYHVSVPETLTVPLTVTEGQPLRQGELHRWAVWGPWVSVGAAGLTGLFGLLMLALARRRGKALTGLGISALLVGAAGWAGMEVAGRYLNVALNRTTGDIRRIADVMVGHAEGSMHLWLNLTLAAGVVLVLVGVLVAMLGSFGETPR</sequence>